<keyword evidence="4" id="KW-0732">Signal</keyword>
<evidence type="ECO:0000256" key="4">
    <source>
        <dbReference type="ARBA" id="ARBA00022729"/>
    </source>
</evidence>
<dbReference type="PANTHER" id="PTHR30290">
    <property type="entry name" value="PERIPLASMIC BINDING COMPONENT OF ABC TRANSPORTER"/>
    <property type="match status" value="1"/>
</dbReference>
<feature type="region of interest" description="Disordered" evidence="5">
    <location>
        <begin position="1"/>
        <end position="23"/>
    </location>
</feature>
<name>A0A6B2LYF3_9BACT</name>
<evidence type="ECO:0000259" key="6">
    <source>
        <dbReference type="Pfam" id="PF00496"/>
    </source>
</evidence>
<comment type="similarity">
    <text evidence="2">Belongs to the bacterial solute-binding protein 5 family.</text>
</comment>
<dbReference type="Gene3D" id="3.90.76.10">
    <property type="entry name" value="Dipeptide-binding Protein, Domain 1"/>
    <property type="match status" value="1"/>
</dbReference>
<evidence type="ECO:0000256" key="2">
    <source>
        <dbReference type="ARBA" id="ARBA00005695"/>
    </source>
</evidence>
<dbReference type="Proteomes" id="UP000478417">
    <property type="component" value="Unassembled WGS sequence"/>
</dbReference>
<dbReference type="Gene3D" id="3.10.105.10">
    <property type="entry name" value="Dipeptide-binding Protein, Domain 3"/>
    <property type="match status" value="1"/>
</dbReference>
<dbReference type="PIRSF" id="PIRSF002741">
    <property type="entry name" value="MppA"/>
    <property type="match status" value="1"/>
</dbReference>
<keyword evidence="3" id="KW-0813">Transport</keyword>
<dbReference type="FunFam" id="3.90.76.10:FF:000001">
    <property type="entry name" value="Oligopeptide ABC transporter substrate-binding protein"/>
    <property type="match status" value="1"/>
</dbReference>
<evidence type="ECO:0000256" key="1">
    <source>
        <dbReference type="ARBA" id="ARBA00004196"/>
    </source>
</evidence>
<dbReference type="PANTHER" id="PTHR30290:SF10">
    <property type="entry name" value="PERIPLASMIC OLIGOPEPTIDE-BINDING PROTEIN-RELATED"/>
    <property type="match status" value="1"/>
</dbReference>
<proteinExistence type="inferred from homology"/>
<protein>
    <submittedName>
        <fullName evidence="7">Peptide ABC transporter substrate-binding protein</fullName>
    </submittedName>
</protein>
<dbReference type="GO" id="GO:1904680">
    <property type="term" value="F:peptide transmembrane transporter activity"/>
    <property type="evidence" value="ECO:0007669"/>
    <property type="project" value="TreeGrafter"/>
</dbReference>
<evidence type="ECO:0000256" key="3">
    <source>
        <dbReference type="ARBA" id="ARBA00022448"/>
    </source>
</evidence>
<organism evidence="7 8">
    <name type="scientific">Oceanipulchritudo coccoides</name>
    <dbReference type="NCBI Taxonomy" id="2706888"/>
    <lineage>
        <taxon>Bacteria</taxon>
        <taxon>Pseudomonadati</taxon>
        <taxon>Verrucomicrobiota</taxon>
        <taxon>Opitutia</taxon>
        <taxon>Puniceicoccales</taxon>
        <taxon>Oceanipulchritudinaceae</taxon>
        <taxon>Oceanipulchritudo</taxon>
    </lineage>
</organism>
<evidence type="ECO:0000313" key="7">
    <source>
        <dbReference type="EMBL" id="NDV60934.1"/>
    </source>
</evidence>
<dbReference type="RefSeq" id="WP_163961399.1">
    <property type="nucleotide sequence ID" value="NZ_JAAGNX010000001.1"/>
</dbReference>
<dbReference type="InterPro" id="IPR039424">
    <property type="entry name" value="SBP_5"/>
</dbReference>
<dbReference type="SUPFAM" id="SSF53850">
    <property type="entry name" value="Periplasmic binding protein-like II"/>
    <property type="match status" value="1"/>
</dbReference>
<feature type="domain" description="Solute-binding protein family 5" evidence="6">
    <location>
        <begin position="50"/>
        <end position="430"/>
    </location>
</feature>
<dbReference type="GO" id="GO:0043190">
    <property type="term" value="C:ATP-binding cassette (ABC) transporter complex"/>
    <property type="evidence" value="ECO:0007669"/>
    <property type="project" value="InterPro"/>
</dbReference>
<comment type="subcellular location">
    <subcellularLocation>
        <location evidence="1">Cell envelope</location>
    </subcellularLocation>
</comment>
<keyword evidence="8" id="KW-1185">Reference proteome</keyword>
<dbReference type="EMBL" id="JAAGNX010000001">
    <property type="protein sequence ID" value="NDV60934.1"/>
    <property type="molecule type" value="Genomic_DNA"/>
</dbReference>
<dbReference type="CDD" id="cd08504">
    <property type="entry name" value="PBP2_OppA"/>
    <property type="match status" value="1"/>
</dbReference>
<sequence length="511" mass="58599">MTEGNILRVGNGGEPRDLDPHTVTGSPEVNIIQCLMEGLVAYHPTNDEIPHPGVAERWEVSEDGRIWRFFLREGARWSNGDPVLAENFVYSWRRVLNPGLGNEYADWMYMIEGAEAYHRGEIEDISTVGIAAESERVFRVTLNEPVADFLKMLLNHTFLPVHPPTIEAHGGAGVRSSGWTAPESFVGNGPFKLVEWSPDSVIRLERNPYYWDAETVRLDGVEYYPISDVNTELRAFESGQLHVTNAVPVNMRQVYKERFPEKIRFDPFAGVYFYRVNTTRPPMNDVRVRKALSLTINREQIIRRLLQGNERVATAMVPSGLGGYESPVRDVYDPDRARQLLAEAGYPGGEGFPEIELLFNTSDNHRKIAEAIQNMWRNELGIDISLTNKEWKVYLNTTKEMDYDIARAGWIGNLYPYSFLRTLLSYSPNNDTGFSNPEYDRILSASTHVMDRASRLEMVRQAEEIMLEAEPIIPVFWYTNVFLIDPRVRNWVSKLVNQRPMKLVYLEDQED</sequence>
<dbReference type="Gene3D" id="3.40.190.10">
    <property type="entry name" value="Periplasmic binding protein-like II"/>
    <property type="match status" value="1"/>
</dbReference>
<dbReference type="AlphaFoldDB" id="A0A6B2LYF3"/>
<accession>A0A6B2LYF3</accession>
<dbReference type="Pfam" id="PF00496">
    <property type="entry name" value="SBP_bac_5"/>
    <property type="match status" value="1"/>
</dbReference>
<dbReference type="InterPro" id="IPR030678">
    <property type="entry name" value="Peptide/Ni-bd"/>
</dbReference>
<evidence type="ECO:0000256" key="5">
    <source>
        <dbReference type="SAM" id="MobiDB-lite"/>
    </source>
</evidence>
<dbReference type="GO" id="GO:0015833">
    <property type="term" value="P:peptide transport"/>
    <property type="evidence" value="ECO:0007669"/>
    <property type="project" value="TreeGrafter"/>
</dbReference>
<dbReference type="GO" id="GO:0030288">
    <property type="term" value="C:outer membrane-bounded periplasmic space"/>
    <property type="evidence" value="ECO:0007669"/>
    <property type="project" value="UniProtKB-ARBA"/>
</dbReference>
<comment type="caution">
    <text evidence="7">The sequence shown here is derived from an EMBL/GenBank/DDBJ whole genome shotgun (WGS) entry which is preliminary data.</text>
</comment>
<dbReference type="InterPro" id="IPR000914">
    <property type="entry name" value="SBP_5_dom"/>
</dbReference>
<gene>
    <name evidence="7" type="ORF">G0Q06_00545</name>
</gene>
<evidence type="ECO:0000313" key="8">
    <source>
        <dbReference type="Proteomes" id="UP000478417"/>
    </source>
</evidence>
<reference evidence="7 8" key="1">
    <citation type="submission" date="2020-02" db="EMBL/GenBank/DDBJ databases">
        <title>Albibacoteraceae fam. nov., the first described family within the subdivision 4 Verrucomicrobia.</title>
        <authorList>
            <person name="Xi F."/>
        </authorList>
    </citation>
    <scope>NUCLEOTIDE SEQUENCE [LARGE SCALE GENOMIC DNA]</scope>
    <source>
        <strain evidence="7 8">CK1056</strain>
    </source>
</reference>